<evidence type="ECO:0000313" key="2">
    <source>
        <dbReference type="Proteomes" id="UP001153269"/>
    </source>
</evidence>
<comment type="caution">
    <text evidence="1">The sequence shown here is derived from an EMBL/GenBank/DDBJ whole genome shotgun (WGS) entry which is preliminary data.</text>
</comment>
<keyword evidence="2" id="KW-1185">Reference proteome</keyword>
<dbReference type="Proteomes" id="UP001153269">
    <property type="component" value="Unassembled WGS sequence"/>
</dbReference>
<sequence length="162" mass="18410">MCPIDLKTVCFHLVKTRVISCFRSVRTWRQRDSAPPGGGARIQPLDVEVRVLGENETDVRSDVEDSSRGQETQAGPRCLGQMKVKYTVSIIVALWQNLLDQHKQRVVVVDSHKRMKKQCESLQPELVRSSNPLLGLSRTSGRRRFNGVKMPTLSFEGPQYEF</sequence>
<protein>
    <submittedName>
        <fullName evidence="1">Uncharacterized protein</fullName>
    </submittedName>
</protein>
<reference evidence="1" key="1">
    <citation type="submission" date="2020-03" db="EMBL/GenBank/DDBJ databases">
        <authorList>
            <person name="Weist P."/>
        </authorList>
    </citation>
    <scope>NUCLEOTIDE SEQUENCE</scope>
</reference>
<dbReference type="AlphaFoldDB" id="A0A9N7TZ40"/>
<evidence type="ECO:0000313" key="1">
    <source>
        <dbReference type="EMBL" id="CAB1421418.1"/>
    </source>
</evidence>
<dbReference type="EMBL" id="CADEAL010000524">
    <property type="protein sequence ID" value="CAB1421418.1"/>
    <property type="molecule type" value="Genomic_DNA"/>
</dbReference>
<organism evidence="1 2">
    <name type="scientific">Pleuronectes platessa</name>
    <name type="common">European plaice</name>
    <dbReference type="NCBI Taxonomy" id="8262"/>
    <lineage>
        <taxon>Eukaryota</taxon>
        <taxon>Metazoa</taxon>
        <taxon>Chordata</taxon>
        <taxon>Craniata</taxon>
        <taxon>Vertebrata</taxon>
        <taxon>Euteleostomi</taxon>
        <taxon>Actinopterygii</taxon>
        <taxon>Neopterygii</taxon>
        <taxon>Teleostei</taxon>
        <taxon>Neoteleostei</taxon>
        <taxon>Acanthomorphata</taxon>
        <taxon>Carangaria</taxon>
        <taxon>Pleuronectiformes</taxon>
        <taxon>Pleuronectoidei</taxon>
        <taxon>Pleuronectidae</taxon>
        <taxon>Pleuronectes</taxon>
    </lineage>
</organism>
<accession>A0A9N7TZ40</accession>
<name>A0A9N7TZ40_PLEPL</name>
<gene>
    <name evidence="1" type="ORF">PLEPLA_LOCUS9300</name>
</gene>
<proteinExistence type="predicted"/>